<organism evidence="2 3">
    <name type="scientific">Datura stramonium</name>
    <name type="common">Jimsonweed</name>
    <name type="synonym">Common thornapple</name>
    <dbReference type="NCBI Taxonomy" id="4076"/>
    <lineage>
        <taxon>Eukaryota</taxon>
        <taxon>Viridiplantae</taxon>
        <taxon>Streptophyta</taxon>
        <taxon>Embryophyta</taxon>
        <taxon>Tracheophyta</taxon>
        <taxon>Spermatophyta</taxon>
        <taxon>Magnoliopsida</taxon>
        <taxon>eudicotyledons</taxon>
        <taxon>Gunneridae</taxon>
        <taxon>Pentapetalae</taxon>
        <taxon>asterids</taxon>
        <taxon>lamiids</taxon>
        <taxon>Solanales</taxon>
        <taxon>Solanaceae</taxon>
        <taxon>Solanoideae</taxon>
        <taxon>Datureae</taxon>
        <taxon>Datura</taxon>
    </lineage>
</organism>
<evidence type="ECO:0000313" key="2">
    <source>
        <dbReference type="EMBL" id="MCD7463221.1"/>
    </source>
</evidence>
<evidence type="ECO:0000313" key="3">
    <source>
        <dbReference type="Proteomes" id="UP000823775"/>
    </source>
</evidence>
<feature type="region of interest" description="Disordered" evidence="1">
    <location>
        <begin position="1"/>
        <end position="22"/>
    </location>
</feature>
<dbReference type="EMBL" id="JACEIK010000872">
    <property type="protein sequence ID" value="MCD7463221.1"/>
    <property type="molecule type" value="Genomic_DNA"/>
</dbReference>
<proteinExistence type="predicted"/>
<comment type="caution">
    <text evidence="2">The sequence shown here is derived from an EMBL/GenBank/DDBJ whole genome shotgun (WGS) entry which is preliminary data.</text>
</comment>
<sequence length="118" mass="13356">MSSSPLSSHQRKQSPNIVVPIHDDNNNMSLLDKYEIERISKELNHYIETSSASCKIGHDKQIIRAKKSKGWLWFKHGMMMMCSSSRHDDHVVVETSSRVSGDPSVAGETCSGRQQRRS</sequence>
<dbReference type="Proteomes" id="UP000823775">
    <property type="component" value="Unassembled WGS sequence"/>
</dbReference>
<accession>A0ABS8SWJ3</accession>
<feature type="compositionally biased region" description="Polar residues" evidence="1">
    <location>
        <begin position="1"/>
        <end position="16"/>
    </location>
</feature>
<reference evidence="2 3" key="1">
    <citation type="journal article" date="2021" name="BMC Genomics">
        <title>Datura genome reveals duplications of psychoactive alkaloid biosynthetic genes and high mutation rate following tissue culture.</title>
        <authorList>
            <person name="Rajewski A."/>
            <person name="Carter-House D."/>
            <person name="Stajich J."/>
            <person name="Litt A."/>
        </authorList>
    </citation>
    <scope>NUCLEOTIDE SEQUENCE [LARGE SCALE GENOMIC DNA]</scope>
    <source>
        <strain evidence="2">AR-01</strain>
    </source>
</reference>
<feature type="region of interest" description="Disordered" evidence="1">
    <location>
        <begin position="93"/>
        <end position="118"/>
    </location>
</feature>
<evidence type="ECO:0000256" key="1">
    <source>
        <dbReference type="SAM" id="MobiDB-lite"/>
    </source>
</evidence>
<protein>
    <submittedName>
        <fullName evidence="2">Uncharacterized protein</fullName>
    </submittedName>
</protein>
<gene>
    <name evidence="2" type="ORF">HAX54_050171</name>
</gene>
<keyword evidence="3" id="KW-1185">Reference proteome</keyword>
<name>A0ABS8SWJ3_DATST</name>